<dbReference type="InterPro" id="IPR000863">
    <property type="entry name" value="Sulfotransferase_dom"/>
</dbReference>
<dbReference type="Gene3D" id="3.40.50.300">
    <property type="entry name" value="P-loop containing nucleotide triphosphate hydrolases"/>
    <property type="match status" value="1"/>
</dbReference>
<evidence type="ECO:0000259" key="3">
    <source>
        <dbReference type="Pfam" id="PF00685"/>
    </source>
</evidence>
<dbReference type="PANTHER" id="PTHR11783">
    <property type="entry name" value="SULFOTRANSFERASE SULT"/>
    <property type="match status" value="1"/>
</dbReference>
<keyword evidence="5" id="KW-1185">Reference proteome</keyword>
<name>A0A1I8NW18_STOCA</name>
<evidence type="ECO:0000313" key="4">
    <source>
        <dbReference type="EnsemblMetazoa" id="SCAU002517-PA"/>
    </source>
</evidence>
<dbReference type="GO" id="GO:0008146">
    <property type="term" value="F:sulfotransferase activity"/>
    <property type="evidence" value="ECO:0007669"/>
    <property type="project" value="InterPro"/>
</dbReference>
<proteinExistence type="inferred from homology"/>
<protein>
    <recommendedName>
        <fullName evidence="3">Sulfotransferase domain-containing protein</fullName>
    </recommendedName>
</protein>
<sequence>MITSRSRTSANICKRQRQRKFIDAASTGKNVPLSKVDWLERWCSLPFEDETILKKIYELQVRDDDVYVITFPKSGTTWIQEAAWLLCNNLDFDRANRDILIPKRSVFLDYSGLYSSAPGNSVEQAEEAKSPRVLKTHLPAHLIPNEIWKKKAKIIYCARNPKDTAISYFHFLRGLGTWVGDQIDDFVEDIINNDIMYSPYWEHLMEFWQMRHEENIFFTTYEAMKRNLRKVLIELNHFLEKPKLSDKDLEKLEEHLSFKKMKGSPSTNLTFSVRNGHGSPHIRSDFEYMRRGIVGAFKDELSHKTLSTLDKWTADNLKIYDVTLEDIFGAV</sequence>
<dbReference type="Pfam" id="PF00685">
    <property type="entry name" value="Sulfotransfer_1"/>
    <property type="match status" value="1"/>
</dbReference>
<gene>
    <name evidence="4" type="primary">106094280</name>
</gene>
<evidence type="ECO:0000256" key="1">
    <source>
        <dbReference type="ARBA" id="ARBA00005771"/>
    </source>
</evidence>
<dbReference type="AlphaFoldDB" id="A0A1I8NW18"/>
<keyword evidence="2" id="KW-0808">Transferase</keyword>
<feature type="domain" description="Sulfotransferase" evidence="3">
    <location>
        <begin position="63"/>
        <end position="318"/>
    </location>
</feature>
<evidence type="ECO:0000256" key="2">
    <source>
        <dbReference type="ARBA" id="ARBA00022679"/>
    </source>
</evidence>
<reference evidence="4" key="1">
    <citation type="submission" date="2020-05" db="UniProtKB">
        <authorList>
            <consortium name="EnsemblMetazoa"/>
        </authorList>
    </citation>
    <scope>IDENTIFICATION</scope>
    <source>
        <strain evidence="4">USDA</strain>
    </source>
</reference>
<dbReference type="OrthoDB" id="205623at2759"/>
<accession>A0A1I8NW18</accession>
<comment type="similarity">
    <text evidence="1">Belongs to the sulfotransferase 1 family.</text>
</comment>
<dbReference type="EnsemblMetazoa" id="SCAU002517-RA">
    <property type="protein sequence ID" value="SCAU002517-PA"/>
    <property type="gene ID" value="SCAU002517"/>
</dbReference>
<dbReference type="KEGG" id="scac:106094280"/>
<dbReference type="InterPro" id="IPR027417">
    <property type="entry name" value="P-loop_NTPase"/>
</dbReference>
<dbReference type="SUPFAM" id="SSF52540">
    <property type="entry name" value="P-loop containing nucleoside triphosphate hydrolases"/>
    <property type="match status" value="1"/>
</dbReference>
<evidence type="ECO:0000313" key="5">
    <source>
        <dbReference type="Proteomes" id="UP000095300"/>
    </source>
</evidence>
<dbReference type="Proteomes" id="UP000095300">
    <property type="component" value="Unassembled WGS sequence"/>
</dbReference>
<dbReference type="VEuPathDB" id="VectorBase:SCAU002517"/>
<organism evidence="4 5">
    <name type="scientific">Stomoxys calcitrans</name>
    <name type="common">Stable fly</name>
    <name type="synonym">Conops calcitrans</name>
    <dbReference type="NCBI Taxonomy" id="35570"/>
    <lineage>
        <taxon>Eukaryota</taxon>
        <taxon>Metazoa</taxon>
        <taxon>Ecdysozoa</taxon>
        <taxon>Arthropoda</taxon>
        <taxon>Hexapoda</taxon>
        <taxon>Insecta</taxon>
        <taxon>Pterygota</taxon>
        <taxon>Neoptera</taxon>
        <taxon>Endopterygota</taxon>
        <taxon>Diptera</taxon>
        <taxon>Brachycera</taxon>
        <taxon>Muscomorpha</taxon>
        <taxon>Muscoidea</taxon>
        <taxon>Muscidae</taxon>
        <taxon>Stomoxys</taxon>
    </lineage>
</organism>